<dbReference type="InterPro" id="IPR006104">
    <property type="entry name" value="Glyco_hydro_2_N"/>
</dbReference>
<keyword evidence="3" id="KW-0326">Glycosidase</keyword>
<dbReference type="InterPro" id="IPR051913">
    <property type="entry name" value="GH2_Domain-Containing"/>
</dbReference>
<dbReference type="Proteomes" id="UP000024284">
    <property type="component" value="Unassembled WGS sequence"/>
</dbReference>
<dbReference type="InterPro" id="IPR017853">
    <property type="entry name" value="GH"/>
</dbReference>
<comment type="similarity">
    <text evidence="1">Belongs to the glycosyl hydrolase 2 family.</text>
</comment>
<reference evidence="11" key="1">
    <citation type="submission" date="2014-08" db="EMBL/GenBank/DDBJ databases">
        <title>Draft genome sequences of Sphingobium herbicidovorans.</title>
        <authorList>
            <person name="Gan H.M."/>
            <person name="Gan H.Y."/>
            <person name="Savka M.A."/>
        </authorList>
    </citation>
    <scope>NUCLEOTIDE SEQUENCE [LARGE SCALE GENOMIC DNA]</scope>
    <source>
        <strain evidence="11">NBRC 16415</strain>
    </source>
</reference>
<evidence type="ECO:0000256" key="4">
    <source>
        <dbReference type="SAM" id="MobiDB-lite"/>
    </source>
</evidence>
<feature type="region of interest" description="Disordered" evidence="4">
    <location>
        <begin position="497"/>
        <end position="517"/>
    </location>
</feature>
<dbReference type="Pfam" id="PF18565">
    <property type="entry name" value="Glyco_hydro2_C5"/>
    <property type="match status" value="1"/>
</dbReference>
<gene>
    <name evidence="11" type="ORF">BV98_000076</name>
</gene>
<evidence type="ECO:0000313" key="12">
    <source>
        <dbReference type="Proteomes" id="UP000024284"/>
    </source>
</evidence>
<dbReference type="GO" id="GO:0004553">
    <property type="term" value="F:hydrolase activity, hydrolyzing O-glycosyl compounds"/>
    <property type="evidence" value="ECO:0007669"/>
    <property type="project" value="InterPro"/>
</dbReference>
<dbReference type="PANTHER" id="PTHR42732:SF1">
    <property type="entry name" value="BETA-MANNOSIDASE"/>
    <property type="match status" value="1"/>
</dbReference>
<dbReference type="Pfam" id="PF02836">
    <property type="entry name" value="Glyco_hydro_2_C"/>
    <property type="match status" value="1"/>
</dbReference>
<dbReference type="Gene3D" id="2.60.120.260">
    <property type="entry name" value="Galactose-binding domain-like"/>
    <property type="match status" value="1"/>
</dbReference>
<dbReference type="GO" id="GO:0005975">
    <property type="term" value="P:carbohydrate metabolic process"/>
    <property type="evidence" value="ECO:0007669"/>
    <property type="project" value="InterPro"/>
</dbReference>
<accession>A0A086PEL0</accession>
<dbReference type="Pfam" id="PF16355">
    <property type="entry name" value="DUF4982"/>
    <property type="match status" value="1"/>
</dbReference>
<feature type="signal peptide" evidence="5">
    <location>
        <begin position="1"/>
        <end position="32"/>
    </location>
</feature>
<comment type="caution">
    <text evidence="11">The sequence shown here is derived from an EMBL/GenBank/DDBJ whole genome shotgun (WGS) entry which is preliminary data.</text>
</comment>
<evidence type="ECO:0000259" key="6">
    <source>
        <dbReference type="Pfam" id="PF00703"/>
    </source>
</evidence>
<dbReference type="SUPFAM" id="SSF49785">
    <property type="entry name" value="Galactose-binding domain-like"/>
    <property type="match status" value="1"/>
</dbReference>
<dbReference type="SUPFAM" id="SSF51445">
    <property type="entry name" value="(Trans)glycosidases"/>
    <property type="match status" value="1"/>
</dbReference>
<feature type="domain" description="Glycoside hydrolase family 2 catalytic" evidence="7">
    <location>
        <begin position="351"/>
        <end position="501"/>
    </location>
</feature>
<keyword evidence="2" id="KW-0378">Hydrolase</keyword>
<feature type="domain" description="Glycoside hydrolase family 2 immunoglobulin-like beta-sandwich" evidence="6">
    <location>
        <begin position="252"/>
        <end position="343"/>
    </location>
</feature>
<dbReference type="PROSITE" id="PS51318">
    <property type="entry name" value="TAT"/>
    <property type="match status" value="1"/>
</dbReference>
<dbReference type="InterPro" id="IPR013783">
    <property type="entry name" value="Ig-like_fold"/>
</dbReference>
<dbReference type="InterPro" id="IPR006103">
    <property type="entry name" value="Glyco_hydro_2_cat"/>
</dbReference>
<sequence length="859" mass="93692">MTASADLLFSRRTLLRVSAAAGAMGTAFPSIAAPVLSRPERLQADLRGQAFDAGWRFFKGNGRGLAARSFDDAGWRILDLPHDWSIEDLPGSDPALNGVIRDADTAPFWQKPARSPRLIGPFDARLNDNQAYAHSASGAPTAFTVGGIGWYRKHFNLPPLAPDAHVELEFDGVYMNAQVWLNGKLVAEHPHGYSAFVVDLTPHLDPSGQNVLAVRVANIGRNSRWYSGSGIYRHVRLNILRAVRFEQWGLTVTTPVITADAATVQVVARTANATPQSTMTTRIRDAAGKVVAEGSGPVDAPAQLRVDRPHLWSPESPALYEVECLLIVGGRTVDRMTAPLGIRTIEIDAVKGLRINGKPHKLRGGCVHHDNGLLGAVAIDRAEERKVELLKARGFNAVRSSHNPSSPAFLAACDRLGMLVMEEAFDMWRVAKNPDDYSLYFDGWWRQDLTAMVRSSANHPSIFMWSIGNEIPERGDPDGVSTAKILAEETRRLDPTRPVTQAVPGSAGPEVTGPDGRPDQAAFQYLDVAGYNYKFSSYERDHAKFPDRVMVGTESFPQDVDKVWRLTEKSPYLIGDFVWTAMDYLGEAGIGRTGLTGDRLGEAEYPWFGAGCGDIDLIGQQRPQSLARDVVWGLSPLEIAVQRPLPEGKKEAPFLWGWRDELQSWTWPGAEGKTLSVAVFSRAERFTIELNGRTVADQLVEANKGAITRVDVPYEPGTLQVTAYAAGRQIGRRKLETVSQPVALRLKADRKRITADRNELAYVTIEILDKAGRLAPDAVHVIRASISGPAELVAFGNANPRGVASFRQPVAKTWHGCALAVLRPTGETGVVTISIEGEGLTKGQAALMVGAVGQRKTRG</sequence>
<evidence type="ECO:0000259" key="9">
    <source>
        <dbReference type="Pfam" id="PF16355"/>
    </source>
</evidence>
<dbReference type="PATRIC" id="fig|1219045.3.peg.77"/>
<dbReference type="Pfam" id="PF00703">
    <property type="entry name" value="Glyco_hydro_2"/>
    <property type="match status" value="1"/>
</dbReference>
<dbReference type="InterPro" id="IPR032311">
    <property type="entry name" value="DUF4982"/>
</dbReference>
<dbReference type="PANTHER" id="PTHR42732">
    <property type="entry name" value="BETA-GALACTOSIDASE"/>
    <property type="match status" value="1"/>
</dbReference>
<evidence type="ECO:0000256" key="1">
    <source>
        <dbReference type="ARBA" id="ARBA00007401"/>
    </source>
</evidence>
<dbReference type="SUPFAM" id="SSF49303">
    <property type="entry name" value="beta-Galactosidase/glucuronidase domain"/>
    <property type="match status" value="1"/>
</dbReference>
<feature type="domain" description="Glycoside hydrolase family 2" evidence="10">
    <location>
        <begin position="744"/>
        <end position="844"/>
    </location>
</feature>
<dbReference type="InterPro" id="IPR006102">
    <property type="entry name" value="Ig-like_GH2"/>
</dbReference>
<proteinExistence type="inferred from homology"/>
<keyword evidence="5" id="KW-0732">Signal</keyword>
<evidence type="ECO:0000259" key="8">
    <source>
        <dbReference type="Pfam" id="PF02837"/>
    </source>
</evidence>
<evidence type="ECO:0000256" key="3">
    <source>
        <dbReference type="ARBA" id="ARBA00023295"/>
    </source>
</evidence>
<dbReference type="Gene3D" id="2.60.40.10">
    <property type="entry name" value="Immunoglobulins"/>
    <property type="match status" value="3"/>
</dbReference>
<name>A0A086PEL0_SPHHM</name>
<organism evidence="11 12">
    <name type="scientific">Sphingobium herbicidovorans (strain ATCC 700291 / DSM 11019 / CCUG 56400 / KCTC 2939 / LMG 18315 / NBRC 16415 / MH)</name>
    <name type="common">Sphingomonas herbicidovorans</name>
    <dbReference type="NCBI Taxonomy" id="1219045"/>
    <lineage>
        <taxon>Bacteria</taxon>
        <taxon>Pseudomonadati</taxon>
        <taxon>Pseudomonadota</taxon>
        <taxon>Alphaproteobacteria</taxon>
        <taxon>Sphingomonadales</taxon>
        <taxon>Sphingomonadaceae</taxon>
        <taxon>Sphingobium</taxon>
    </lineage>
</organism>
<feature type="chain" id="PRO_5001813405" evidence="5">
    <location>
        <begin position="33"/>
        <end position="859"/>
    </location>
</feature>
<evidence type="ECO:0000259" key="7">
    <source>
        <dbReference type="Pfam" id="PF02836"/>
    </source>
</evidence>
<evidence type="ECO:0000259" key="10">
    <source>
        <dbReference type="Pfam" id="PF18565"/>
    </source>
</evidence>
<dbReference type="Pfam" id="PF02837">
    <property type="entry name" value="Glyco_hydro_2_N"/>
    <property type="match status" value="1"/>
</dbReference>
<dbReference type="InterPro" id="IPR006311">
    <property type="entry name" value="TAT_signal"/>
</dbReference>
<dbReference type="STRING" id="76947.GCA_002080435_00946"/>
<dbReference type="AlphaFoldDB" id="A0A086PEL0"/>
<evidence type="ECO:0000256" key="5">
    <source>
        <dbReference type="SAM" id="SignalP"/>
    </source>
</evidence>
<dbReference type="InterPro" id="IPR008979">
    <property type="entry name" value="Galactose-bd-like_sf"/>
</dbReference>
<keyword evidence="12" id="KW-1185">Reference proteome</keyword>
<dbReference type="Gene3D" id="3.20.20.80">
    <property type="entry name" value="Glycosidases"/>
    <property type="match status" value="1"/>
</dbReference>
<dbReference type="InterPro" id="IPR006101">
    <property type="entry name" value="Glyco_hydro_2"/>
</dbReference>
<evidence type="ECO:0000256" key="2">
    <source>
        <dbReference type="ARBA" id="ARBA00022801"/>
    </source>
</evidence>
<dbReference type="InterPro" id="IPR036156">
    <property type="entry name" value="Beta-gal/glucu_dom_sf"/>
</dbReference>
<feature type="domain" description="Glycosyl hydrolases family 2 sugar binding" evidence="8">
    <location>
        <begin position="139"/>
        <end position="237"/>
    </location>
</feature>
<feature type="domain" description="DUF4982" evidence="9">
    <location>
        <begin position="672"/>
        <end position="730"/>
    </location>
</feature>
<evidence type="ECO:0000313" key="11">
    <source>
        <dbReference type="EMBL" id="KFG91828.1"/>
    </source>
</evidence>
<protein>
    <submittedName>
        <fullName evidence="11">Beta-galactosidase/beta-glucuronidase</fullName>
    </submittedName>
</protein>
<dbReference type="eggNOG" id="COG3250">
    <property type="taxonomic scope" value="Bacteria"/>
</dbReference>
<dbReference type="RefSeq" id="WP_051907910.1">
    <property type="nucleotide sequence ID" value="NZ_BCZD01000001.1"/>
</dbReference>
<dbReference type="EMBL" id="JFZA02000001">
    <property type="protein sequence ID" value="KFG91828.1"/>
    <property type="molecule type" value="Genomic_DNA"/>
</dbReference>
<dbReference type="PRINTS" id="PR00132">
    <property type="entry name" value="GLHYDRLASE2"/>
</dbReference>
<dbReference type="InterPro" id="IPR040605">
    <property type="entry name" value="Glyco_hydro2_dom5"/>
</dbReference>